<gene>
    <name evidence="2" type="ORF">SAMN05216298_2611</name>
</gene>
<dbReference type="EMBL" id="FNGF01000003">
    <property type="protein sequence ID" value="SDL07774.1"/>
    <property type="molecule type" value="Genomic_DNA"/>
</dbReference>
<dbReference type="AlphaFoldDB" id="A0A1G9H4R2"/>
<dbReference type="Gene3D" id="3.10.450.50">
    <property type="match status" value="1"/>
</dbReference>
<evidence type="ECO:0000313" key="2">
    <source>
        <dbReference type="EMBL" id="SDL07774.1"/>
    </source>
</evidence>
<dbReference type="SUPFAM" id="SSF54427">
    <property type="entry name" value="NTF2-like"/>
    <property type="match status" value="1"/>
</dbReference>
<dbReference type="InterPro" id="IPR032710">
    <property type="entry name" value="NTF2-like_dom_sf"/>
</dbReference>
<sequence length="145" mass="15630">MTTTEQLLRDLADRAELADLVARHSVWIDEGRWDETDRIFTADVTTVSPRGTAHGTDELLALVKKGHDVFAQTVHNKANVVIDLDGDTATVRATDLALFVVDDTAVSLAAGIAHYEARRTGAGWRISGLRIAPAALTANIDRAAI</sequence>
<organism evidence="2 3">
    <name type="scientific">Glycomyces sambucus</name>
    <dbReference type="NCBI Taxonomy" id="380244"/>
    <lineage>
        <taxon>Bacteria</taxon>
        <taxon>Bacillati</taxon>
        <taxon>Actinomycetota</taxon>
        <taxon>Actinomycetes</taxon>
        <taxon>Glycomycetales</taxon>
        <taxon>Glycomycetaceae</taxon>
        <taxon>Glycomyces</taxon>
    </lineage>
</organism>
<reference evidence="3" key="1">
    <citation type="submission" date="2016-10" db="EMBL/GenBank/DDBJ databases">
        <authorList>
            <person name="Varghese N."/>
            <person name="Submissions S."/>
        </authorList>
    </citation>
    <scope>NUCLEOTIDE SEQUENCE [LARGE SCALE GENOMIC DNA]</scope>
    <source>
        <strain evidence="3">CGMCC 4.3147</strain>
    </source>
</reference>
<dbReference type="OrthoDB" id="4941530at2"/>
<feature type="domain" description="SnoaL-like" evidence="1">
    <location>
        <begin position="10"/>
        <end position="129"/>
    </location>
</feature>
<proteinExistence type="predicted"/>
<dbReference type="STRING" id="380244.SAMN05216298_2611"/>
<dbReference type="RefSeq" id="WP_091049661.1">
    <property type="nucleotide sequence ID" value="NZ_FNGF01000003.1"/>
</dbReference>
<protein>
    <submittedName>
        <fullName evidence="2">SnoaL-like domain-containing protein</fullName>
    </submittedName>
</protein>
<evidence type="ECO:0000259" key="1">
    <source>
        <dbReference type="Pfam" id="PF13577"/>
    </source>
</evidence>
<dbReference type="InterPro" id="IPR037401">
    <property type="entry name" value="SnoaL-like"/>
</dbReference>
<dbReference type="Proteomes" id="UP000198662">
    <property type="component" value="Unassembled WGS sequence"/>
</dbReference>
<keyword evidence="3" id="KW-1185">Reference proteome</keyword>
<name>A0A1G9H4R2_9ACTN</name>
<accession>A0A1G9H4R2</accession>
<evidence type="ECO:0000313" key="3">
    <source>
        <dbReference type="Proteomes" id="UP000198662"/>
    </source>
</evidence>
<dbReference type="Pfam" id="PF13577">
    <property type="entry name" value="SnoaL_4"/>
    <property type="match status" value="1"/>
</dbReference>